<dbReference type="EnsemblMetazoa" id="SCAU013524-RA">
    <property type="protein sequence ID" value="SCAU013524-PA"/>
    <property type="gene ID" value="SCAU013524"/>
</dbReference>
<organism evidence="2 3">
    <name type="scientific">Stomoxys calcitrans</name>
    <name type="common">Stable fly</name>
    <name type="synonym">Conops calcitrans</name>
    <dbReference type="NCBI Taxonomy" id="35570"/>
    <lineage>
        <taxon>Eukaryota</taxon>
        <taxon>Metazoa</taxon>
        <taxon>Ecdysozoa</taxon>
        <taxon>Arthropoda</taxon>
        <taxon>Hexapoda</taxon>
        <taxon>Insecta</taxon>
        <taxon>Pterygota</taxon>
        <taxon>Neoptera</taxon>
        <taxon>Endopterygota</taxon>
        <taxon>Diptera</taxon>
        <taxon>Brachycera</taxon>
        <taxon>Muscomorpha</taxon>
        <taxon>Muscoidea</taxon>
        <taxon>Muscidae</taxon>
        <taxon>Stomoxys</taxon>
    </lineage>
</organism>
<evidence type="ECO:0000313" key="3">
    <source>
        <dbReference type="Proteomes" id="UP000095300"/>
    </source>
</evidence>
<accession>A0A1I8Q3G0</accession>
<dbReference type="GO" id="GO:0020037">
    <property type="term" value="F:heme binding"/>
    <property type="evidence" value="ECO:0007669"/>
    <property type="project" value="InterPro"/>
</dbReference>
<gene>
    <name evidence="2" type="primary">106093715</name>
</gene>
<dbReference type="Proteomes" id="UP000095300">
    <property type="component" value="Unassembled WGS sequence"/>
</dbReference>
<proteinExistence type="predicted"/>
<dbReference type="AlphaFoldDB" id="A0A1I8Q3G0"/>
<dbReference type="STRING" id="35570.A0A1I8Q3G0"/>
<keyword evidence="1" id="KW-0560">Oxidoreductase</keyword>
<keyword evidence="3" id="KW-1185">Reference proteome</keyword>
<reference evidence="2" key="1">
    <citation type="submission" date="2020-05" db="UniProtKB">
        <authorList>
            <consortium name="EnsemblMetazoa"/>
        </authorList>
    </citation>
    <scope>IDENTIFICATION</scope>
    <source>
        <strain evidence="2">USDA</strain>
    </source>
</reference>
<dbReference type="GO" id="GO:0016705">
    <property type="term" value="F:oxidoreductase activity, acting on paired donors, with incorporation or reduction of molecular oxygen"/>
    <property type="evidence" value="ECO:0007669"/>
    <property type="project" value="InterPro"/>
</dbReference>
<evidence type="ECO:0000256" key="1">
    <source>
        <dbReference type="ARBA" id="ARBA00023033"/>
    </source>
</evidence>
<dbReference type="GO" id="GO:0004497">
    <property type="term" value="F:monooxygenase activity"/>
    <property type="evidence" value="ECO:0007669"/>
    <property type="project" value="UniProtKB-KW"/>
</dbReference>
<dbReference type="VEuPathDB" id="VectorBase:SCAU013524"/>
<evidence type="ECO:0000313" key="2">
    <source>
        <dbReference type="EnsemblMetazoa" id="SCAU013524-PA"/>
    </source>
</evidence>
<name>A0A1I8Q3G0_STOCA</name>
<protein>
    <submittedName>
        <fullName evidence="2">Uncharacterized protein</fullName>
    </submittedName>
</protein>
<sequence>MYLIFLSLIVVLFIVGYHIDSYTKPLRKACKHIPGPFSIPVLGCVGEALTITPKKFLKRTFENNIKYGTLHKAWSLNHFCVFSSNAEFNEQLLASSRTITKDKLYDMLKPWLGTVRKQMERRL</sequence>
<dbReference type="InterPro" id="IPR036396">
    <property type="entry name" value="Cyt_P450_sf"/>
</dbReference>
<dbReference type="GO" id="GO:0005506">
    <property type="term" value="F:iron ion binding"/>
    <property type="evidence" value="ECO:0007669"/>
    <property type="project" value="InterPro"/>
</dbReference>
<dbReference type="SUPFAM" id="SSF48264">
    <property type="entry name" value="Cytochrome P450"/>
    <property type="match status" value="1"/>
</dbReference>
<keyword evidence="1" id="KW-0503">Monooxygenase</keyword>